<evidence type="ECO:0000259" key="4">
    <source>
        <dbReference type="PROSITE" id="PS50893"/>
    </source>
</evidence>
<dbReference type="SUPFAM" id="SSF52540">
    <property type="entry name" value="P-loop containing nucleoside triphosphate hydrolases"/>
    <property type="match status" value="1"/>
</dbReference>
<name>A0A7T6ZD16_9BACI</name>
<dbReference type="InterPro" id="IPR003439">
    <property type="entry name" value="ABC_transporter-like_ATP-bd"/>
</dbReference>
<evidence type="ECO:0000313" key="6">
    <source>
        <dbReference type="Proteomes" id="UP000595349"/>
    </source>
</evidence>
<keyword evidence="2" id="KW-0547">Nucleotide-binding</keyword>
<evidence type="ECO:0000256" key="2">
    <source>
        <dbReference type="ARBA" id="ARBA00022741"/>
    </source>
</evidence>
<dbReference type="KEGG" id="scib:HUG20_15965"/>
<accession>A0A7T6ZD16</accession>
<dbReference type="EMBL" id="CP054706">
    <property type="protein sequence ID" value="QQK81253.1"/>
    <property type="molecule type" value="Genomic_DNA"/>
</dbReference>
<evidence type="ECO:0000256" key="3">
    <source>
        <dbReference type="ARBA" id="ARBA00022840"/>
    </source>
</evidence>
<reference evidence="5 6" key="1">
    <citation type="submission" date="2020-06" db="EMBL/GenBank/DDBJ databases">
        <title>Genomic analysis of Salicibibacter sp. NKC21-4.</title>
        <authorList>
            <person name="Oh Y.J."/>
        </authorList>
    </citation>
    <scope>NUCLEOTIDE SEQUENCE [LARGE SCALE GENOMIC DNA]</scope>
    <source>
        <strain evidence="5 6">NKC21-4</strain>
    </source>
</reference>
<proteinExistence type="predicted"/>
<organism evidence="5 6">
    <name type="scientific">Salicibibacter cibi</name>
    <dbReference type="NCBI Taxonomy" id="2743001"/>
    <lineage>
        <taxon>Bacteria</taxon>
        <taxon>Bacillati</taxon>
        <taxon>Bacillota</taxon>
        <taxon>Bacilli</taxon>
        <taxon>Bacillales</taxon>
        <taxon>Bacillaceae</taxon>
        <taxon>Salicibibacter</taxon>
    </lineage>
</organism>
<dbReference type="RefSeq" id="WP_200085684.1">
    <property type="nucleotide sequence ID" value="NZ_CP054706.1"/>
</dbReference>
<dbReference type="SMART" id="SM00382">
    <property type="entry name" value="AAA"/>
    <property type="match status" value="1"/>
</dbReference>
<dbReference type="InterPro" id="IPR051782">
    <property type="entry name" value="ABC_Transporter_VariousFunc"/>
</dbReference>
<keyword evidence="6" id="KW-1185">Reference proteome</keyword>
<dbReference type="Pfam" id="PF00005">
    <property type="entry name" value="ABC_tran"/>
    <property type="match status" value="1"/>
</dbReference>
<sequence>MQTLMCQNIVRKMGDDFTLGPINLEIPAGTITAVIGNNGAGKTTLFQALSGDYPGEGETNIHGHNIHSIAGKAALSYVPQTFPEVLPFRLQQLRDLHAKHDDTWRDDHFQAYVRQFDLPLRKRISQLSVGLQRKAVLALQLSRDTSLLLLDEPFAGLDMEGQTQLEKMLLHKMEENPDCSIVFATHIADEVQRLADYIAIMKKGKTREPMEKDILAQQFKRIWLASPVTGVEEAPGIREVSAEGAPPQILTSDAEATEKWLADQGVHIVKRASLSLHESLPIMLRESERTEV</sequence>
<dbReference type="GO" id="GO:0016887">
    <property type="term" value="F:ATP hydrolysis activity"/>
    <property type="evidence" value="ECO:0007669"/>
    <property type="project" value="InterPro"/>
</dbReference>
<keyword evidence="3 5" id="KW-0067">ATP-binding</keyword>
<dbReference type="AlphaFoldDB" id="A0A7T6ZD16"/>
<protein>
    <submittedName>
        <fullName evidence="5">ABC transporter ATP-binding protein</fullName>
    </submittedName>
</protein>
<dbReference type="Proteomes" id="UP000595349">
    <property type="component" value="Chromosome"/>
</dbReference>
<dbReference type="InterPro" id="IPR027417">
    <property type="entry name" value="P-loop_NTPase"/>
</dbReference>
<evidence type="ECO:0000256" key="1">
    <source>
        <dbReference type="ARBA" id="ARBA00022448"/>
    </source>
</evidence>
<dbReference type="PANTHER" id="PTHR42939">
    <property type="entry name" value="ABC TRANSPORTER ATP-BINDING PROTEIN ALBC-RELATED"/>
    <property type="match status" value="1"/>
</dbReference>
<dbReference type="InterPro" id="IPR003593">
    <property type="entry name" value="AAA+_ATPase"/>
</dbReference>
<dbReference type="Gene3D" id="3.40.50.300">
    <property type="entry name" value="P-loop containing nucleotide triphosphate hydrolases"/>
    <property type="match status" value="1"/>
</dbReference>
<evidence type="ECO:0000313" key="5">
    <source>
        <dbReference type="EMBL" id="QQK81253.1"/>
    </source>
</evidence>
<feature type="domain" description="ABC transporter" evidence="4">
    <location>
        <begin position="4"/>
        <end position="228"/>
    </location>
</feature>
<dbReference type="PANTHER" id="PTHR42939:SF3">
    <property type="entry name" value="ABC TRANSPORTER ATP-BINDING COMPONENT"/>
    <property type="match status" value="1"/>
</dbReference>
<gene>
    <name evidence="5" type="ORF">HUG20_15965</name>
</gene>
<keyword evidence="1" id="KW-0813">Transport</keyword>
<dbReference type="PROSITE" id="PS50893">
    <property type="entry name" value="ABC_TRANSPORTER_2"/>
    <property type="match status" value="1"/>
</dbReference>
<dbReference type="GO" id="GO:0005524">
    <property type="term" value="F:ATP binding"/>
    <property type="evidence" value="ECO:0007669"/>
    <property type="project" value="UniProtKB-KW"/>
</dbReference>